<protein>
    <submittedName>
        <fullName evidence="3">Amidohydrolase</fullName>
    </submittedName>
</protein>
<keyword evidence="4" id="KW-1185">Reference proteome</keyword>
<dbReference type="Pfam" id="PF04909">
    <property type="entry name" value="Amidohydro_2"/>
    <property type="match status" value="1"/>
</dbReference>
<evidence type="ECO:0000259" key="2">
    <source>
        <dbReference type="Pfam" id="PF04909"/>
    </source>
</evidence>
<dbReference type="GO" id="GO:0005829">
    <property type="term" value="C:cytosol"/>
    <property type="evidence" value="ECO:0007669"/>
    <property type="project" value="TreeGrafter"/>
</dbReference>
<gene>
    <name evidence="3" type="ORF">EXE59_14865</name>
</gene>
<dbReference type="GO" id="GO:0016831">
    <property type="term" value="F:carboxy-lyase activity"/>
    <property type="evidence" value="ECO:0007669"/>
    <property type="project" value="InterPro"/>
</dbReference>
<dbReference type="OrthoDB" id="8673173at2"/>
<evidence type="ECO:0000256" key="1">
    <source>
        <dbReference type="ARBA" id="ARBA00023239"/>
    </source>
</evidence>
<dbReference type="Gene3D" id="3.20.20.140">
    <property type="entry name" value="Metal-dependent hydrolases"/>
    <property type="match status" value="1"/>
</dbReference>
<dbReference type="PANTHER" id="PTHR21240:SF30">
    <property type="entry name" value="AMIDOHYDROLASE-RELATED DOMAIN-CONTAINING PROTEIN-RELATED"/>
    <property type="match status" value="1"/>
</dbReference>
<accession>A0A4Z1BV18</accession>
<dbReference type="GO" id="GO:0016787">
    <property type="term" value="F:hydrolase activity"/>
    <property type="evidence" value="ECO:0007669"/>
    <property type="project" value="UniProtKB-KW"/>
</dbReference>
<evidence type="ECO:0000313" key="4">
    <source>
        <dbReference type="Proteomes" id="UP000297496"/>
    </source>
</evidence>
<dbReference type="InterPro" id="IPR032465">
    <property type="entry name" value="ACMSD"/>
</dbReference>
<sequence length="369" mass="40252">MGLHPGRRRQLVRSVLRQRRGLGWRSLGSRVLAPRHEPHRPPRRPAALVMSAIDTHAHLFFETLLGSVGDLGPFLTRDAAGIATLTTGGFDYVLGKIPGLDRTAEQRLDELDKAGIEVQVVSASPLWYFSHTPAEVASRFASRYNELLSEWTSADPARLKALALLPVSDVGAAVTELERAVRDLNVVGAVIGTDAAEDLDHPDLDDLYAACSDLDVPLFIHSVVPGIDGPDGDPRLRRWLRDVTIGYPFEETIATTSLLLGGVLRRHSELDICISHGGGAVPFLLGRVRAWVATGAAPVDLADFDEGYNRLWFDVHVHSDKSADLLIETANPERLVLGTNFGGWDSSSPAQVERLPIDMGANARRLLRL</sequence>
<dbReference type="InterPro" id="IPR032466">
    <property type="entry name" value="Metal_Hydrolase"/>
</dbReference>
<evidence type="ECO:0000313" key="3">
    <source>
        <dbReference type="EMBL" id="TGN65101.1"/>
    </source>
</evidence>
<proteinExistence type="predicted"/>
<dbReference type="AlphaFoldDB" id="A0A4Z1BV18"/>
<dbReference type="SUPFAM" id="SSF51556">
    <property type="entry name" value="Metallo-dependent hydrolases"/>
    <property type="match status" value="1"/>
</dbReference>
<dbReference type="InterPro" id="IPR006680">
    <property type="entry name" value="Amidohydro-rel"/>
</dbReference>
<feature type="domain" description="Amidohydrolase-related" evidence="2">
    <location>
        <begin position="53"/>
        <end position="351"/>
    </location>
</feature>
<dbReference type="Proteomes" id="UP000297496">
    <property type="component" value="Unassembled WGS sequence"/>
</dbReference>
<keyword evidence="3" id="KW-0378">Hydrolase</keyword>
<reference evidence="3 4" key="1">
    <citation type="submission" date="2019-04" db="EMBL/GenBank/DDBJ databases">
        <title>Three New Species of Nocardioides, Nocardioides euryhalodurans sp. nov., Nocardioides seonyuensis sp. nov. and Nocardioides eburneoflavus sp. nov. Isolated from Soil.</title>
        <authorList>
            <person name="Roh S.G."/>
            <person name="Lee C."/>
            <person name="Kim M.-K."/>
            <person name="Kim S.B."/>
        </authorList>
    </citation>
    <scope>NUCLEOTIDE SEQUENCE [LARGE SCALE GENOMIC DNA]</scope>
    <source>
        <strain evidence="3 4">MMS17-SY213</strain>
    </source>
</reference>
<dbReference type="EMBL" id="SRRO01000001">
    <property type="protein sequence ID" value="TGN65101.1"/>
    <property type="molecule type" value="Genomic_DNA"/>
</dbReference>
<dbReference type="PANTHER" id="PTHR21240">
    <property type="entry name" value="2-AMINO-3-CARBOXYLMUCONATE-6-SEMIALDEHYDE DECARBOXYLASE"/>
    <property type="match status" value="1"/>
</dbReference>
<keyword evidence="1" id="KW-0456">Lyase</keyword>
<organism evidence="3 4">
    <name type="scientific">Nocardioides eburneiflavus</name>
    <dbReference type="NCBI Taxonomy" id="2518372"/>
    <lineage>
        <taxon>Bacteria</taxon>
        <taxon>Bacillati</taxon>
        <taxon>Actinomycetota</taxon>
        <taxon>Actinomycetes</taxon>
        <taxon>Propionibacteriales</taxon>
        <taxon>Nocardioidaceae</taxon>
        <taxon>Nocardioides</taxon>
    </lineage>
</organism>
<dbReference type="GO" id="GO:0019748">
    <property type="term" value="P:secondary metabolic process"/>
    <property type="evidence" value="ECO:0007669"/>
    <property type="project" value="TreeGrafter"/>
</dbReference>
<comment type="caution">
    <text evidence="3">The sequence shown here is derived from an EMBL/GenBank/DDBJ whole genome shotgun (WGS) entry which is preliminary data.</text>
</comment>
<name>A0A4Z1BV18_9ACTN</name>